<accession>A0A934RUF7</accession>
<dbReference type="EMBL" id="JAENIL010000023">
    <property type="protein sequence ID" value="MBK1877840.1"/>
    <property type="molecule type" value="Genomic_DNA"/>
</dbReference>
<dbReference type="InterPro" id="IPR021212">
    <property type="entry name" value="DUF2760"/>
</dbReference>
<sequence length="204" mass="21393">MKTKALVAGILIAILNGLMFVESLSVFNVYFVSGAIALALWLVLKAVTAGEVPKAEEEAVVPPTPEPIAPPPAPKNAAEAEVVAVLASLQNKGRLVDFLMDDISKYSDAQVGGAARVVHQGCKAAFSEMFTVEPVATEAEGAKVTVPVDAGEMYRLSGSIKDDGPHSGTLVHKGWKASKVNLPRVIKNEDGQLPAIAPAQVEVK</sequence>
<name>A0A934RUF7_9BACT</name>
<protein>
    <submittedName>
        <fullName evidence="3">DUF2760 domain-containing protein</fullName>
    </submittedName>
</protein>
<dbReference type="AlphaFoldDB" id="A0A934RUF7"/>
<gene>
    <name evidence="3" type="ORF">JIN87_13270</name>
</gene>
<dbReference type="Pfam" id="PF10816">
    <property type="entry name" value="DUF2760"/>
    <property type="match status" value="1"/>
</dbReference>
<evidence type="ECO:0000259" key="2">
    <source>
        <dbReference type="Pfam" id="PF10816"/>
    </source>
</evidence>
<keyword evidence="1" id="KW-0812">Transmembrane</keyword>
<keyword evidence="4" id="KW-1185">Reference proteome</keyword>
<feature type="transmembrane region" description="Helical" evidence="1">
    <location>
        <begin position="27"/>
        <end position="44"/>
    </location>
</feature>
<evidence type="ECO:0000313" key="3">
    <source>
        <dbReference type="EMBL" id="MBK1877840.1"/>
    </source>
</evidence>
<organism evidence="3 4">
    <name type="scientific">Pelagicoccus mobilis</name>
    <dbReference type="NCBI Taxonomy" id="415221"/>
    <lineage>
        <taxon>Bacteria</taxon>
        <taxon>Pseudomonadati</taxon>
        <taxon>Verrucomicrobiota</taxon>
        <taxon>Opitutia</taxon>
        <taxon>Puniceicoccales</taxon>
        <taxon>Pelagicoccaceae</taxon>
        <taxon>Pelagicoccus</taxon>
    </lineage>
</organism>
<dbReference type="RefSeq" id="WP_200356054.1">
    <property type="nucleotide sequence ID" value="NZ_JAENIL010000023.1"/>
</dbReference>
<feature type="domain" description="DUF2760" evidence="2">
    <location>
        <begin position="81"/>
        <end position="202"/>
    </location>
</feature>
<comment type="caution">
    <text evidence="3">The sequence shown here is derived from an EMBL/GenBank/DDBJ whole genome shotgun (WGS) entry which is preliminary data.</text>
</comment>
<proteinExistence type="predicted"/>
<dbReference type="Proteomes" id="UP000617628">
    <property type="component" value="Unassembled WGS sequence"/>
</dbReference>
<keyword evidence="1" id="KW-0472">Membrane</keyword>
<evidence type="ECO:0000256" key="1">
    <source>
        <dbReference type="SAM" id="Phobius"/>
    </source>
</evidence>
<evidence type="ECO:0000313" key="4">
    <source>
        <dbReference type="Proteomes" id="UP000617628"/>
    </source>
</evidence>
<reference evidence="3" key="1">
    <citation type="submission" date="2021-01" db="EMBL/GenBank/DDBJ databases">
        <title>Modified the classification status of verrucomicrobia.</title>
        <authorList>
            <person name="Feng X."/>
        </authorList>
    </citation>
    <scope>NUCLEOTIDE SEQUENCE</scope>
    <source>
        <strain evidence="3">KCTC 13126</strain>
    </source>
</reference>
<keyword evidence="1" id="KW-1133">Transmembrane helix</keyword>